<gene>
    <name evidence="11" type="primary">LOC115890084</name>
</gene>
<dbReference type="Pfam" id="PF06441">
    <property type="entry name" value="EHN"/>
    <property type="match status" value="1"/>
</dbReference>
<evidence type="ECO:0000256" key="7">
    <source>
        <dbReference type="PIRSR" id="PIRSR001112-1"/>
    </source>
</evidence>
<keyword evidence="5 6" id="KW-0378">Hydrolase</keyword>
<evidence type="ECO:0000256" key="4">
    <source>
        <dbReference type="ARBA" id="ARBA00022797"/>
    </source>
</evidence>
<comment type="catalytic activity">
    <reaction evidence="1 6">
        <text>1-(4-methoxyphenyl)-N-methyl-N-[(3-methyloxetan-3-yl)methyl]methanamine + H2O = 2-{[(4-methoxybenzyl)(methyl)amino]methyl}-2-methylpropane-1,3-diol</text>
        <dbReference type="Rhea" id="RHEA:55764"/>
        <dbReference type="ChEBI" id="CHEBI:15377"/>
        <dbReference type="ChEBI" id="CHEBI:139161"/>
        <dbReference type="ChEBI" id="CHEBI:139164"/>
        <dbReference type="EC" id="3.3.2.9"/>
    </reaction>
</comment>
<comment type="subcellular location">
    <subcellularLocation>
        <location evidence="6">Endoplasmic reticulum membrane</location>
    </subcellularLocation>
    <subcellularLocation>
        <location evidence="2">Microsome membrane</location>
        <topology evidence="2">Single-pass membrane protein</topology>
    </subcellularLocation>
</comment>
<feature type="chain" id="PRO_5027012798" description="Epoxide hydrolase" evidence="8">
    <location>
        <begin position="26"/>
        <end position="459"/>
    </location>
</feature>
<evidence type="ECO:0000256" key="2">
    <source>
        <dbReference type="ARBA" id="ARBA00004111"/>
    </source>
</evidence>
<dbReference type="Proteomes" id="UP000504635">
    <property type="component" value="Unplaced"/>
</dbReference>
<dbReference type="PANTHER" id="PTHR21661">
    <property type="entry name" value="EPOXIDE HYDROLASE 1-RELATED"/>
    <property type="match status" value="1"/>
</dbReference>
<dbReference type="OrthoDB" id="7130006at2759"/>
<name>A0A6J2YRY9_SITOR</name>
<comment type="function">
    <text evidence="6">Catalyzes juvenile hormone hydrolysis.</text>
</comment>
<dbReference type="GeneID" id="115890084"/>
<feature type="active site" description="Nucleophile" evidence="7">
    <location>
        <position position="225"/>
    </location>
</feature>
<dbReference type="FunCoup" id="A0A6J2YRY9">
    <property type="interactions" value="254"/>
</dbReference>
<evidence type="ECO:0000256" key="1">
    <source>
        <dbReference type="ARBA" id="ARBA00000221"/>
    </source>
</evidence>
<dbReference type="InterPro" id="IPR010497">
    <property type="entry name" value="Epoxide_hydro_N"/>
</dbReference>
<dbReference type="InterPro" id="IPR029058">
    <property type="entry name" value="AB_hydrolase_fold"/>
</dbReference>
<dbReference type="GO" id="GO:0097176">
    <property type="term" value="P:epoxide metabolic process"/>
    <property type="evidence" value="ECO:0007669"/>
    <property type="project" value="TreeGrafter"/>
</dbReference>
<evidence type="ECO:0000313" key="10">
    <source>
        <dbReference type="Proteomes" id="UP000504635"/>
    </source>
</evidence>
<dbReference type="InterPro" id="IPR016292">
    <property type="entry name" value="Epoxide_hydrolase"/>
</dbReference>
<evidence type="ECO:0000259" key="9">
    <source>
        <dbReference type="Pfam" id="PF06441"/>
    </source>
</evidence>
<evidence type="ECO:0000313" key="11">
    <source>
        <dbReference type="RefSeq" id="XP_030766077.1"/>
    </source>
</evidence>
<dbReference type="GO" id="GO:0033961">
    <property type="term" value="F:cis-stilbene-oxide hydrolase activity"/>
    <property type="evidence" value="ECO:0007669"/>
    <property type="project" value="UniProtKB-UniRule"/>
</dbReference>
<dbReference type="AlphaFoldDB" id="A0A6J2YRY9"/>
<evidence type="ECO:0000256" key="3">
    <source>
        <dbReference type="ARBA" id="ARBA00010088"/>
    </source>
</evidence>
<reference evidence="11" key="1">
    <citation type="submission" date="2025-08" db="UniProtKB">
        <authorList>
            <consortium name="RefSeq"/>
        </authorList>
    </citation>
    <scope>IDENTIFICATION</scope>
    <source>
        <tissue evidence="11">Gonads</tissue>
    </source>
</reference>
<protein>
    <recommendedName>
        <fullName evidence="6">Epoxide hydrolase</fullName>
        <ecNumber evidence="6">3.3.2.9</ecNumber>
    </recommendedName>
</protein>
<dbReference type="EC" id="3.3.2.9" evidence="6"/>
<dbReference type="InParanoid" id="A0A6J2YRY9"/>
<dbReference type="KEGG" id="soy:115890084"/>
<sequence length="459" mass="51839">MGSVGRFVAFSGLLVIAYFFLKSSKIPPVPTIEETWWGPGSPKKEDATIKPFKINVPDEVIADLENRLNTALPFQEPLEDAKQHYGINTKLLTTIVDYWKTKYNWKKRQEFLNQFPQYQTQIQGLNIHFLHVKPKNVPQGVEVLPLLLLHGWPGSVREFYEIIPILTTPQKGKDFVFEVIAPSLPGYGFSDGASKQGLHAGVMGQIFDKLMRRLKFSKYYLQGGDWGSLIAQDMSVLYADRVIGVHSNMCNTQNALGNLQLFVGAWFPSLALDKTEAERNTPLSSFYGNILLESGYMHLQATKPDTVGVALSDSPVGLAAYIIEKFTTWTNPAWKDLEDGGLTKKYTLDKLLDNVMIYWVSRSITTSVRLYLENFSATRRNLDLDSIPITVPSGCSRFKHELIYPIKAVLKGRYKQLISVDDHDDGGHFAAFELPEVLAKDVFNFVQKVRALPKQKQEL</sequence>
<keyword evidence="6" id="KW-0472">Membrane</keyword>
<evidence type="ECO:0000256" key="5">
    <source>
        <dbReference type="ARBA" id="ARBA00022801"/>
    </source>
</evidence>
<dbReference type="InterPro" id="IPR000639">
    <property type="entry name" value="Epox_hydrolase-like"/>
</dbReference>
<organism evidence="10 11">
    <name type="scientific">Sitophilus oryzae</name>
    <name type="common">Rice weevil</name>
    <name type="synonym">Curculio oryzae</name>
    <dbReference type="NCBI Taxonomy" id="7048"/>
    <lineage>
        <taxon>Eukaryota</taxon>
        <taxon>Metazoa</taxon>
        <taxon>Ecdysozoa</taxon>
        <taxon>Arthropoda</taxon>
        <taxon>Hexapoda</taxon>
        <taxon>Insecta</taxon>
        <taxon>Pterygota</taxon>
        <taxon>Neoptera</taxon>
        <taxon>Endopterygota</taxon>
        <taxon>Coleoptera</taxon>
        <taxon>Polyphaga</taxon>
        <taxon>Cucujiformia</taxon>
        <taxon>Curculionidae</taxon>
        <taxon>Dryophthorinae</taxon>
        <taxon>Sitophilus</taxon>
    </lineage>
</organism>
<keyword evidence="8" id="KW-0732">Signal</keyword>
<accession>A0A6J2YRY9</accession>
<dbReference type="SUPFAM" id="SSF53474">
    <property type="entry name" value="alpha/beta-Hydrolases"/>
    <property type="match status" value="1"/>
</dbReference>
<feature type="signal peptide" evidence="8">
    <location>
        <begin position="1"/>
        <end position="25"/>
    </location>
</feature>
<feature type="active site" description="Proton acceptor" evidence="7">
    <location>
        <position position="428"/>
    </location>
</feature>
<comment type="catalytic activity">
    <reaction evidence="6">
        <text>cis-stilbene oxide + H2O = (1R,2R)-hydrobenzoin</text>
        <dbReference type="Rhea" id="RHEA:23900"/>
        <dbReference type="ChEBI" id="CHEBI:15377"/>
        <dbReference type="ChEBI" id="CHEBI:50004"/>
        <dbReference type="ChEBI" id="CHEBI:50014"/>
        <dbReference type="EC" id="3.3.2.9"/>
    </reaction>
</comment>
<keyword evidence="6" id="KW-0256">Endoplasmic reticulum</keyword>
<keyword evidence="4 6" id="KW-0058">Aromatic hydrocarbons catabolism</keyword>
<feature type="active site" description="Proton donor" evidence="7">
    <location>
        <position position="371"/>
    </location>
</feature>
<dbReference type="RefSeq" id="XP_030766077.1">
    <property type="nucleotide sequence ID" value="XM_030910217.1"/>
</dbReference>
<dbReference type="Gene3D" id="3.40.50.1820">
    <property type="entry name" value="alpha/beta hydrolase"/>
    <property type="match status" value="1"/>
</dbReference>
<keyword evidence="10" id="KW-1185">Reference proteome</keyword>
<dbReference type="PANTHER" id="PTHR21661:SF35">
    <property type="entry name" value="EPOXIDE HYDROLASE"/>
    <property type="match status" value="1"/>
</dbReference>
<dbReference type="PRINTS" id="PR00412">
    <property type="entry name" value="EPOXHYDRLASE"/>
</dbReference>
<evidence type="ECO:0000256" key="8">
    <source>
        <dbReference type="SAM" id="SignalP"/>
    </source>
</evidence>
<proteinExistence type="inferred from homology"/>
<dbReference type="PIRSF" id="PIRSF001112">
    <property type="entry name" value="Epoxide_hydrolase"/>
    <property type="match status" value="1"/>
</dbReference>
<comment type="similarity">
    <text evidence="3 6">Belongs to the peptidase S33 family.</text>
</comment>
<dbReference type="GO" id="GO:0005789">
    <property type="term" value="C:endoplasmic reticulum membrane"/>
    <property type="evidence" value="ECO:0007669"/>
    <property type="project" value="UniProtKB-SubCell"/>
</dbReference>
<evidence type="ECO:0000256" key="6">
    <source>
        <dbReference type="PIRNR" id="PIRNR001112"/>
    </source>
</evidence>
<feature type="domain" description="Epoxide hydrolase N-terminal" evidence="9">
    <location>
        <begin position="49"/>
        <end position="159"/>
    </location>
</feature>